<feature type="compositionally biased region" description="Acidic residues" evidence="1">
    <location>
        <begin position="1"/>
        <end position="15"/>
    </location>
</feature>
<dbReference type="AlphaFoldDB" id="A0AAD1ZQJ3"/>
<feature type="compositionally biased region" description="Basic and acidic residues" evidence="1">
    <location>
        <begin position="16"/>
        <end position="27"/>
    </location>
</feature>
<reference evidence="2" key="1">
    <citation type="submission" date="2023-05" db="EMBL/GenBank/DDBJ databases">
        <authorList>
            <person name="Huff M."/>
        </authorList>
    </citation>
    <scope>NUCLEOTIDE SEQUENCE</scope>
</reference>
<gene>
    <name evidence="2" type="ORF">FPE_LOCUS19771</name>
</gene>
<name>A0AAD1ZQJ3_9LAMI</name>
<dbReference type="PANTHER" id="PTHR45950:SF10">
    <property type="entry name" value="HOMEOBOX-LEUCINE ZIPPER PROTEIN REVOLUTA"/>
    <property type="match status" value="1"/>
</dbReference>
<proteinExistence type="predicted"/>
<dbReference type="Proteomes" id="UP000834106">
    <property type="component" value="Chromosome 12"/>
</dbReference>
<evidence type="ECO:0000313" key="2">
    <source>
        <dbReference type="EMBL" id="CAI9772341.1"/>
    </source>
</evidence>
<dbReference type="PANTHER" id="PTHR45950">
    <property type="entry name" value="HOMEOBOX-LEUCINE ZIPPER PROTEIN ATHB-14"/>
    <property type="match status" value="1"/>
</dbReference>
<organism evidence="2 3">
    <name type="scientific">Fraxinus pennsylvanica</name>
    <dbReference type="NCBI Taxonomy" id="56036"/>
    <lineage>
        <taxon>Eukaryota</taxon>
        <taxon>Viridiplantae</taxon>
        <taxon>Streptophyta</taxon>
        <taxon>Embryophyta</taxon>
        <taxon>Tracheophyta</taxon>
        <taxon>Spermatophyta</taxon>
        <taxon>Magnoliopsida</taxon>
        <taxon>eudicotyledons</taxon>
        <taxon>Gunneridae</taxon>
        <taxon>Pentapetalae</taxon>
        <taxon>asterids</taxon>
        <taxon>lamiids</taxon>
        <taxon>Lamiales</taxon>
        <taxon>Oleaceae</taxon>
        <taxon>Oleeae</taxon>
        <taxon>Fraxinus</taxon>
    </lineage>
</organism>
<protein>
    <submittedName>
        <fullName evidence="2">Uncharacterized protein</fullName>
    </submittedName>
</protein>
<accession>A0AAD1ZQJ3</accession>
<evidence type="ECO:0000313" key="3">
    <source>
        <dbReference type="Proteomes" id="UP000834106"/>
    </source>
</evidence>
<sequence length="158" mass="17221">MVEDGDDDAESNETDDGSKKDSTEDKAVSVDDDIRAWSVVEVLRPLYESSKLVAQNMTITALQYIRQIAQETNGEVVYGLGRQPAVLHVAVVVNSFKNLSIDTNTVFFIGGILSVKASMLLQADPKTDEVYALDDNPSNSFGLHCTTTCPRACGERFA</sequence>
<dbReference type="GO" id="GO:0003700">
    <property type="term" value="F:DNA-binding transcription factor activity"/>
    <property type="evidence" value="ECO:0007669"/>
    <property type="project" value="InterPro"/>
</dbReference>
<dbReference type="InterPro" id="IPR044830">
    <property type="entry name" value="HD-Zip_III"/>
</dbReference>
<evidence type="ECO:0000256" key="1">
    <source>
        <dbReference type="SAM" id="MobiDB-lite"/>
    </source>
</evidence>
<keyword evidence="3" id="KW-1185">Reference proteome</keyword>
<dbReference type="EMBL" id="OU503047">
    <property type="protein sequence ID" value="CAI9772341.1"/>
    <property type="molecule type" value="Genomic_DNA"/>
</dbReference>
<feature type="region of interest" description="Disordered" evidence="1">
    <location>
        <begin position="1"/>
        <end position="27"/>
    </location>
</feature>